<comment type="caution">
    <text evidence="8">The sequence shown here is derived from an EMBL/GenBank/DDBJ whole genome shotgun (WGS) entry which is preliminary data.</text>
</comment>
<dbReference type="PROSITE" id="PS00622">
    <property type="entry name" value="HTH_LUXR_1"/>
    <property type="match status" value="1"/>
</dbReference>
<organism evidence="8 9">
    <name type="scientific">Paractinoplanes ovalisporus</name>
    <dbReference type="NCBI Taxonomy" id="2810368"/>
    <lineage>
        <taxon>Bacteria</taxon>
        <taxon>Bacillati</taxon>
        <taxon>Actinomycetota</taxon>
        <taxon>Actinomycetes</taxon>
        <taxon>Micromonosporales</taxon>
        <taxon>Micromonosporaceae</taxon>
        <taxon>Paractinoplanes</taxon>
    </lineage>
</organism>
<dbReference type="SMART" id="SM00448">
    <property type="entry name" value="REC"/>
    <property type="match status" value="1"/>
</dbReference>
<dbReference type="Pfam" id="PF00072">
    <property type="entry name" value="Response_reg"/>
    <property type="match status" value="1"/>
</dbReference>
<evidence type="ECO:0000256" key="5">
    <source>
        <dbReference type="PROSITE-ProRule" id="PRU00169"/>
    </source>
</evidence>
<dbReference type="InterPro" id="IPR001789">
    <property type="entry name" value="Sig_transdc_resp-reg_receiver"/>
</dbReference>
<sequence length="219" mass="24096">MRVAIGEDDVLLREGVARILTDAGLDVVARSGDADDLLQRALAYRPDVVITDVQMPPRRADDGLRTAMELRRRSPRIGVLILSQFCEPAYVMDLIGDRPEGVGYLLKERVGDVTTFVDAIRRVAAGGSALDPEVVVRMLGRHTRAGPLQQLTPRELAVLAAMAEGLSNSGVAESLLISHASVEKHVTAIFRKLRITPTDSEHRRVQAVLTYLRADTRRR</sequence>
<gene>
    <name evidence="8" type="ORF">JIG36_49825</name>
</gene>
<feature type="domain" description="Response regulatory" evidence="7">
    <location>
        <begin position="2"/>
        <end position="122"/>
    </location>
</feature>
<feature type="domain" description="HTH luxR-type" evidence="6">
    <location>
        <begin position="144"/>
        <end position="215"/>
    </location>
</feature>
<evidence type="ECO:0000256" key="1">
    <source>
        <dbReference type="ARBA" id="ARBA00022553"/>
    </source>
</evidence>
<name>A0ABS2AUU4_9ACTN</name>
<keyword evidence="2" id="KW-0805">Transcription regulation</keyword>
<keyword evidence="4" id="KW-0804">Transcription</keyword>
<dbReference type="PANTHER" id="PTHR43214:SF24">
    <property type="entry name" value="TRANSCRIPTIONAL REGULATORY PROTEIN NARL-RELATED"/>
    <property type="match status" value="1"/>
</dbReference>
<proteinExistence type="predicted"/>
<dbReference type="PROSITE" id="PS50043">
    <property type="entry name" value="HTH_LUXR_2"/>
    <property type="match status" value="1"/>
</dbReference>
<dbReference type="SMART" id="SM00421">
    <property type="entry name" value="HTH_LUXR"/>
    <property type="match status" value="1"/>
</dbReference>
<evidence type="ECO:0000256" key="4">
    <source>
        <dbReference type="ARBA" id="ARBA00023163"/>
    </source>
</evidence>
<keyword evidence="9" id="KW-1185">Reference proteome</keyword>
<accession>A0ABS2AUU4</accession>
<dbReference type="Pfam" id="PF00196">
    <property type="entry name" value="GerE"/>
    <property type="match status" value="1"/>
</dbReference>
<dbReference type="PANTHER" id="PTHR43214">
    <property type="entry name" value="TWO-COMPONENT RESPONSE REGULATOR"/>
    <property type="match status" value="1"/>
</dbReference>
<keyword evidence="1 5" id="KW-0597">Phosphoprotein</keyword>
<evidence type="ECO:0000256" key="2">
    <source>
        <dbReference type="ARBA" id="ARBA00023015"/>
    </source>
</evidence>
<keyword evidence="3" id="KW-0238">DNA-binding</keyword>
<evidence type="ECO:0000259" key="7">
    <source>
        <dbReference type="PROSITE" id="PS50110"/>
    </source>
</evidence>
<dbReference type="SUPFAM" id="SSF52172">
    <property type="entry name" value="CheY-like"/>
    <property type="match status" value="1"/>
</dbReference>
<dbReference type="InterPro" id="IPR039420">
    <property type="entry name" value="WalR-like"/>
</dbReference>
<dbReference type="PRINTS" id="PR00038">
    <property type="entry name" value="HTHLUXR"/>
</dbReference>
<dbReference type="Proteomes" id="UP000632138">
    <property type="component" value="Unassembled WGS sequence"/>
</dbReference>
<dbReference type="InterPro" id="IPR000792">
    <property type="entry name" value="Tscrpt_reg_LuxR_C"/>
</dbReference>
<evidence type="ECO:0000313" key="8">
    <source>
        <dbReference type="EMBL" id="MBM2623615.1"/>
    </source>
</evidence>
<evidence type="ECO:0000313" key="9">
    <source>
        <dbReference type="Proteomes" id="UP000632138"/>
    </source>
</evidence>
<reference evidence="8 9" key="1">
    <citation type="submission" date="2021-01" db="EMBL/GenBank/DDBJ databases">
        <title>Actinoplanes sp. nov. LDG1-06 isolated from lichen.</title>
        <authorList>
            <person name="Saeng-In P."/>
            <person name="Phongsopitanun W."/>
            <person name="Kanchanasin P."/>
            <person name="Yuki M."/>
            <person name="Kudo T."/>
            <person name="Ohkuma M."/>
            <person name="Tanasupawat S."/>
        </authorList>
    </citation>
    <scope>NUCLEOTIDE SEQUENCE [LARGE SCALE GENOMIC DNA]</scope>
    <source>
        <strain evidence="8 9">LDG1-06</strain>
    </source>
</reference>
<evidence type="ECO:0000256" key="3">
    <source>
        <dbReference type="ARBA" id="ARBA00023125"/>
    </source>
</evidence>
<dbReference type="Gene3D" id="3.40.50.2300">
    <property type="match status" value="1"/>
</dbReference>
<protein>
    <submittedName>
        <fullName evidence="8">Response regulator transcription factor</fullName>
    </submittedName>
</protein>
<evidence type="ECO:0000259" key="6">
    <source>
        <dbReference type="PROSITE" id="PS50043"/>
    </source>
</evidence>
<dbReference type="InterPro" id="IPR058245">
    <property type="entry name" value="NreC/VraR/RcsB-like_REC"/>
</dbReference>
<dbReference type="CDD" id="cd17535">
    <property type="entry name" value="REC_NarL-like"/>
    <property type="match status" value="1"/>
</dbReference>
<dbReference type="CDD" id="cd06170">
    <property type="entry name" value="LuxR_C_like"/>
    <property type="match status" value="1"/>
</dbReference>
<dbReference type="EMBL" id="JAENHP010000038">
    <property type="protein sequence ID" value="MBM2623615.1"/>
    <property type="molecule type" value="Genomic_DNA"/>
</dbReference>
<feature type="modified residue" description="4-aspartylphosphate" evidence="5">
    <location>
        <position position="52"/>
    </location>
</feature>
<dbReference type="PROSITE" id="PS50110">
    <property type="entry name" value="RESPONSE_REGULATORY"/>
    <property type="match status" value="1"/>
</dbReference>
<dbReference type="InterPro" id="IPR011006">
    <property type="entry name" value="CheY-like_superfamily"/>
</dbReference>